<dbReference type="InterPro" id="IPR043502">
    <property type="entry name" value="DNA/RNA_pol_sf"/>
</dbReference>
<dbReference type="Gene3D" id="3.10.10.10">
    <property type="entry name" value="HIV Type 1 Reverse Transcriptase, subunit A, domain 1"/>
    <property type="match status" value="1"/>
</dbReference>
<evidence type="ECO:0000313" key="1">
    <source>
        <dbReference type="EMBL" id="GJT99717.1"/>
    </source>
</evidence>
<dbReference type="PANTHER" id="PTHR48475">
    <property type="entry name" value="RIBONUCLEASE H"/>
    <property type="match status" value="1"/>
</dbReference>
<dbReference type="Proteomes" id="UP001151760">
    <property type="component" value="Unassembled WGS sequence"/>
</dbReference>
<dbReference type="EMBL" id="BQNB010020796">
    <property type="protein sequence ID" value="GJT99717.1"/>
    <property type="molecule type" value="Genomic_DNA"/>
</dbReference>
<dbReference type="Gene3D" id="3.30.420.10">
    <property type="entry name" value="Ribonuclease H-like superfamily/Ribonuclease H"/>
    <property type="match status" value="1"/>
</dbReference>
<keyword evidence="1" id="KW-0695">RNA-directed DNA polymerase</keyword>
<dbReference type="InterPro" id="IPR043128">
    <property type="entry name" value="Rev_trsase/Diguanyl_cyclase"/>
</dbReference>
<sequence>MEPGRCKWITLASTKSMPRTCTLFPEEGKELASIMGYPYKCFLRLSKEYNQIKMTEDDEEKIGFHTEEGVYCFTHMLKELKNSAATLQRMMEEVLADQRGRNVEIYLEEIIDPVTSSFRVKEGRFLGFTVTKEGVRADPEKAAKIQIYDISYIPRRKAKGSVVKKFFGQGEQVEETPDANKGGTLNLSRKLQAKSTPTLRAWRLYLGRETIEEGSGIGIILVNPEEKMYSYVIRLKFNASNHTMDCKALLAGLATSISKGMKDLHVFMDSP</sequence>
<dbReference type="InterPro" id="IPR036397">
    <property type="entry name" value="RNaseH_sf"/>
</dbReference>
<comment type="caution">
    <text evidence="1">The sequence shown here is derived from an EMBL/GenBank/DDBJ whole genome shotgun (WGS) entry which is preliminary data.</text>
</comment>
<reference evidence="1" key="2">
    <citation type="submission" date="2022-01" db="EMBL/GenBank/DDBJ databases">
        <authorList>
            <person name="Yamashiro T."/>
            <person name="Shiraishi A."/>
            <person name="Satake H."/>
            <person name="Nakayama K."/>
        </authorList>
    </citation>
    <scope>NUCLEOTIDE SEQUENCE</scope>
</reference>
<name>A0ABQ5IJU2_9ASTR</name>
<dbReference type="GO" id="GO:0003964">
    <property type="term" value="F:RNA-directed DNA polymerase activity"/>
    <property type="evidence" value="ECO:0007669"/>
    <property type="project" value="UniProtKB-KW"/>
</dbReference>
<dbReference type="PANTHER" id="PTHR48475:SF1">
    <property type="entry name" value="RNASE H TYPE-1 DOMAIN-CONTAINING PROTEIN"/>
    <property type="match status" value="1"/>
</dbReference>
<dbReference type="SUPFAM" id="SSF56672">
    <property type="entry name" value="DNA/RNA polymerases"/>
    <property type="match status" value="1"/>
</dbReference>
<protein>
    <submittedName>
        <fullName evidence="1">Reverse transcriptase domain-containing protein</fullName>
    </submittedName>
</protein>
<accession>A0ABQ5IJU2</accession>
<keyword evidence="1" id="KW-0548">Nucleotidyltransferase</keyword>
<keyword evidence="2" id="KW-1185">Reference proteome</keyword>
<gene>
    <name evidence="1" type="ORF">Tco_1110056</name>
</gene>
<organism evidence="1 2">
    <name type="scientific">Tanacetum coccineum</name>
    <dbReference type="NCBI Taxonomy" id="301880"/>
    <lineage>
        <taxon>Eukaryota</taxon>
        <taxon>Viridiplantae</taxon>
        <taxon>Streptophyta</taxon>
        <taxon>Embryophyta</taxon>
        <taxon>Tracheophyta</taxon>
        <taxon>Spermatophyta</taxon>
        <taxon>Magnoliopsida</taxon>
        <taxon>eudicotyledons</taxon>
        <taxon>Gunneridae</taxon>
        <taxon>Pentapetalae</taxon>
        <taxon>asterids</taxon>
        <taxon>campanulids</taxon>
        <taxon>Asterales</taxon>
        <taxon>Asteraceae</taxon>
        <taxon>Asteroideae</taxon>
        <taxon>Anthemideae</taxon>
        <taxon>Anthemidinae</taxon>
        <taxon>Tanacetum</taxon>
    </lineage>
</organism>
<keyword evidence="1" id="KW-0808">Transferase</keyword>
<reference evidence="1" key="1">
    <citation type="journal article" date="2022" name="Int. J. Mol. Sci.">
        <title>Draft Genome of Tanacetum Coccineum: Genomic Comparison of Closely Related Tanacetum-Family Plants.</title>
        <authorList>
            <person name="Yamashiro T."/>
            <person name="Shiraishi A."/>
            <person name="Nakayama K."/>
            <person name="Satake H."/>
        </authorList>
    </citation>
    <scope>NUCLEOTIDE SEQUENCE</scope>
</reference>
<evidence type="ECO:0000313" key="2">
    <source>
        <dbReference type="Proteomes" id="UP001151760"/>
    </source>
</evidence>
<proteinExistence type="predicted"/>
<dbReference type="Gene3D" id="3.30.70.270">
    <property type="match status" value="1"/>
</dbReference>